<feature type="transmembrane region" description="Helical" evidence="7">
    <location>
        <begin position="62"/>
        <end position="84"/>
    </location>
</feature>
<comment type="subcellular location">
    <subcellularLocation>
        <location evidence="1">Membrane</location>
        <topology evidence="1">Multi-pass membrane protein</topology>
    </subcellularLocation>
</comment>
<keyword evidence="6 7" id="KW-0472">Membrane</keyword>
<evidence type="ECO:0000313" key="10">
    <source>
        <dbReference type="WBParaSite" id="SBAD_0001256901-mRNA-1"/>
    </source>
</evidence>
<dbReference type="GO" id="GO:0005337">
    <property type="term" value="F:nucleoside transmembrane transporter activity"/>
    <property type="evidence" value="ECO:0007669"/>
    <property type="project" value="InterPro"/>
</dbReference>
<evidence type="ECO:0000256" key="2">
    <source>
        <dbReference type="ARBA" id="ARBA00007965"/>
    </source>
</evidence>
<protein>
    <submittedName>
        <fullName evidence="10">Equilibrative nucleoside transporter 3</fullName>
    </submittedName>
</protein>
<feature type="transmembrane region" description="Helical" evidence="7">
    <location>
        <begin position="104"/>
        <end position="125"/>
    </location>
</feature>
<evidence type="ECO:0000256" key="3">
    <source>
        <dbReference type="ARBA" id="ARBA00022448"/>
    </source>
</evidence>
<gene>
    <name evidence="8" type="ORF">SBAD_LOCUS12164</name>
</gene>
<reference evidence="8 9" key="2">
    <citation type="submission" date="2018-11" db="EMBL/GenBank/DDBJ databases">
        <authorList>
            <consortium name="Pathogen Informatics"/>
        </authorList>
    </citation>
    <scope>NUCLEOTIDE SEQUENCE [LARGE SCALE GENOMIC DNA]</scope>
</reference>
<name>A0A183J8G6_9BILA</name>
<dbReference type="AlphaFoldDB" id="A0A183J8G6"/>
<comment type="similarity">
    <text evidence="2">Belongs to the SLC29A/ENT transporter (TC 2.A.57) family.</text>
</comment>
<keyword evidence="9" id="KW-1185">Reference proteome</keyword>
<dbReference type="PANTHER" id="PTHR10332">
    <property type="entry name" value="EQUILIBRATIVE NUCLEOSIDE TRANSPORTER"/>
    <property type="match status" value="1"/>
</dbReference>
<evidence type="ECO:0000256" key="7">
    <source>
        <dbReference type="SAM" id="Phobius"/>
    </source>
</evidence>
<proteinExistence type="inferred from homology"/>
<evidence type="ECO:0000256" key="6">
    <source>
        <dbReference type="ARBA" id="ARBA00023136"/>
    </source>
</evidence>
<evidence type="ECO:0000313" key="9">
    <source>
        <dbReference type="Proteomes" id="UP000270296"/>
    </source>
</evidence>
<dbReference type="EMBL" id="UZAM01017103">
    <property type="protein sequence ID" value="VDP46003.1"/>
    <property type="molecule type" value="Genomic_DNA"/>
</dbReference>
<evidence type="ECO:0000313" key="8">
    <source>
        <dbReference type="EMBL" id="VDP46003.1"/>
    </source>
</evidence>
<organism evidence="10">
    <name type="scientific">Soboliphyme baturini</name>
    <dbReference type="NCBI Taxonomy" id="241478"/>
    <lineage>
        <taxon>Eukaryota</taxon>
        <taxon>Metazoa</taxon>
        <taxon>Ecdysozoa</taxon>
        <taxon>Nematoda</taxon>
        <taxon>Enoplea</taxon>
        <taxon>Dorylaimia</taxon>
        <taxon>Dioctophymatida</taxon>
        <taxon>Dioctophymatoidea</taxon>
        <taxon>Soboliphymatidae</taxon>
        <taxon>Soboliphyme</taxon>
    </lineage>
</organism>
<keyword evidence="3" id="KW-0813">Transport</keyword>
<accession>A0A183J8G6</accession>
<keyword evidence="4 7" id="KW-0812">Transmembrane</keyword>
<feature type="transmembrane region" description="Helical" evidence="7">
    <location>
        <begin position="161"/>
        <end position="179"/>
    </location>
</feature>
<sequence length="237" mass="26048">MAEYPGQDSKPRLLEYHSITQEMESNNNAATPNTFTLESEALLNNEKKGAGMKYDVGIKDRFNLVYLCFLLHGVGMLLPWNLFITAEAYFTKHKLAGSGYDKEFLWYVAVCSQTPNLLFNIINIFSKKGSGLRKKVLACLMTMALIYVGTTVLAMVDSSQWPGVFFALTMISVLVLNSATGMYQNCIYGLAADFPSSYSNAVLVGNNFSGLLTSTLYIITIAGRCSVDRFGSVTGVV</sequence>
<evidence type="ECO:0000256" key="4">
    <source>
        <dbReference type="ARBA" id="ARBA00022692"/>
    </source>
</evidence>
<dbReference type="OrthoDB" id="1856718at2759"/>
<dbReference type="PANTHER" id="PTHR10332:SF80">
    <property type="entry name" value="EQUILIBRATIVE NUCLEOSIDE TRANSPORTER 2, ISOFORM A"/>
    <property type="match status" value="1"/>
</dbReference>
<evidence type="ECO:0000256" key="5">
    <source>
        <dbReference type="ARBA" id="ARBA00022989"/>
    </source>
</evidence>
<dbReference type="InterPro" id="IPR002259">
    <property type="entry name" value="Eqnu_transpt"/>
</dbReference>
<dbReference type="Proteomes" id="UP000270296">
    <property type="component" value="Unassembled WGS sequence"/>
</dbReference>
<evidence type="ECO:0000256" key="1">
    <source>
        <dbReference type="ARBA" id="ARBA00004141"/>
    </source>
</evidence>
<dbReference type="GO" id="GO:0005886">
    <property type="term" value="C:plasma membrane"/>
    <property type="evidence" value="ECO:0007669"/>
    <property type="project" value="TreeGrafter"/>
</dbReference>
<dbReference type="Pfam" id="PF01733">
    <property type="entry name" value="Nucleoside_tran"/>
    <property type="match status" value="1"/>
</dbReference>
<keyword evidence="5 7" id="KW-1133">Transmembrane helix</keyword>
<dbReference type="WBParaSite" id="SBAD_0001256901-mRNA-1">
    <property type="protein sequence ID" value="SBAD_0001256901-mRNA-1"/>
    <property type="gene ID" value="SBAD_0001256901"/>
</dbReference>
<reference evidence="10" key="1">
    <citation type="submission" date="2016-06" db="UniProtKB">
        <authorList>
            <consortium name="WormBaseParasite"/>
        </authorList>
    </citation>
    <scope>IDENTIFICATION</scope>
</reference>
<feature type="transmembrane region" description="Helical" evidence="7">
    <location>
        <begin position="137"/>
        <end position="155"/>
    </location>
</feature>